<proteinExistence type="predicted"/>
<protein>
    <submittedName>
        <fullName evidence="3">FAD-binding oxidoreductase</fullName>
    </submittedName>
</protein>
<dbReference type="GO" id="GO:0016491">
    <property type="term" value="F:oxidoreductase activity"/>
    <property type="evidence" value="ECO:0007669"/>
    <property type="project" value="UniProtKB-KW"/>
</dbReference>
<dbReference type="EMBL" id="JACXWY010000007">
    <property type="protein sequence ID" value="MBD3846784.1"/>
    <property type="molecule type" value="Genomic_DNA"/>
</dbReference>
<organism evidence="3 4">
    <name type="scientific">Bosea spartocytisi</name>
    <dbReference type="NCBI Taxonomy" id="2773451"/>
    <lineage>
        <taxon>Bacteria</taxon>
        <taxon>Pseudomonadati</taxon>
        <taxon>Pseudomonadota</taxon>
        <taxon>Alphaproteobacteria</taxon>
        <taxon>Hyphomicrobiales</taxon>
        <taxon>Boseaceae</taxon>
        <taxon>Bosea</taxon>
    </lineage>
</organism>
<evidence type="ECO:0000256" key="1">
    <source>
        <dbReference type="ARBA" id="ARBA00023002"/>
    </source>
</evidence>
<dbReference type="InterPro" id="IPR006076">
    <property type="entry name" value="FAD-dep_OxRdtase"/>
</dbReference>
<dbReference type="Gene3D" id="3.50.50.60">
    <property type="entry name" value="FAD/NAD(P)-binding domain"/>
    <property type="match status" value="1"/>
</dbReference>
<evidence type="ECO:0000313" key="3">
    <source>
        <dbReference type="EMBL" id="MBD3846784.1"/>
    </source>
</evidence>
<feature type="domain" description="FAD dependent oxidoreductase" evidence="2">
    <location>
        <begin position="9"/>
        <end position="375"/>
    </location>
</feature>
<dbReference type="Pfam" id="PF01266">
    <property type="entry name" value="DAO"/>
    <property type="match status" value="1"/>
</dbReference>
<evidence type="ECO:0000313" key="4">
    <source>
        <dbReference type="Proteomes" id="UP000619295"/>
    </source>
</evidence>
<dbReference type="GO" id="GO:0032981">
    <property type="term" value="P:mitochondrial respiratory chain complex I assembly"/>
    <property type="evidence" value="ECO:0007669"/>
    <property type="project" value="TreeGrafter"/>
</dbReference>
<accession>A0A927EDN4</accession>
<dbReference type="SUPFAM" id="SSF51905">
    <property type="entry name" value="FAD/NAD(P)-binding domain"/>
    <property type="match status" value="1"/>
</dbReference>
<name>A0A927EDN4_9HYPH</name>
<gene>
    <name evidence="3" type="ORF">IED13_13825</name>
</gene>
<dbReference type="GO" id="GO:0005737">
    <property type="term" value="C:cytoplasm"/>
    <property type="evidence" value="ECO:0007669"/>
    <property type="project" value="TreeGrafter"/>
</dbReference>
<dbReference type="PANTHER" id="PTHR13847:SF287">
    <property type="entry name" value="FAD-DEPENDENT OXIDOREDUCTASE DOMAIN-CONTAINING PROTEIN 1"/>
    <property type="match status" value="1"/>
</dbReference>
<sequence>MPSVSETADVVICGGAAIGSSVAYHLAADPGFSGKVVVVEKDPTYRYSASALSAASIRQQFSSAVNIRVSLYGIAFLRSIGTHLSVDGEVPAIDLHEGGYLYLAGEEGKGILEANQRLQQKEGADIALYAAEMLRSKFPWLNTSDLACGTYGVSGEGWFDGWALLQAFRKKARSLGIEYRQGEVISYLTEGGRVTGVELADGSRIACGAVVNASGTHGARLAATAGIAIPVKSMKRYVFTFTCKGDVGNCPLLIDTNGAWCRPEGQRTAEGQLFIGSCSPLTPEQDVEWVETDPGVEDVDWPFFEEAVWAPLAHRIPAFEQIKPGRAWAGPYDMCGLDHNAIVGPAVGLPNLYLANGFSGHGLQQSPAVGRGIAEHIAHGRYRSLDLADLGHERIVAGRPLAEANII</sequence>
<dbReference type="Gene3D" id="3.30.9.10">
    <property type="entry name" value="D-Amino Acid Oxidase, subunit A, domain 2"/>
    <property type="match status" value="1"/>
</dbReference>
<dbReference type="PANTHER" id="PTHR13847">
    <property type="entry name" value="SARCOSINE DEHYDROGENASE-RELATED"/>
    <property type="match status" value="1"/>
</dbReference>
<dbReference type="Proteomes" id="UP000619295">
    <property type="component" value="Unassembled WGS sequence"/>
</dbReference>
<comment type="caution">
    <text evidence="3">The sequence shown here is derived from an EMBL/GenBank/DDBJ whole genome shotgun (WGS) entry which is preliminary data.</text>
</comment>
<reference evidence="3" key="1">
    <citation type="submission" date="2020-09" db="EMBL/GenBank/DDBJ databases">
        <title>Bosea spartocytisi sp. nov. a root nodule endophyte of Spartocytisus supranubius in the high mountain ecosystem fo the Teide National Park (Canary Islands, Spain).</title>
        <authorList>
            <person name="Pulido-Suarez L."/>
            <person name="Peix A."/>
            <person name="Igual J.M."/>
            <person name="Socas-Perez N."/>
            <person name="Velazquez E."/>
            <person name="Flores-Felix J.D."/>
            <person name="Leon-Barrios M."/>
        </authorList>
    </citation>
    <scope>NUCLEOTIDE SEQUENCE</scope>
    <source>
        <strain evidence="3">SSUT16</strain>
    </source>
</reference>
<keyword evidence="4" id="KW-1185">Reference proteome</keyword>
<evidence type="ECO:0000259" key="2">
    <source>
        <dbReference type="Pfam" id="PF01266"/>
    </source>
</evidence>
<dbReference type="RefSeq" id="WP_191124508.1">
    <property type="nucleotide sequence ID" value="NZ_JACXWY010000007.1"/>
</dbReference>
<dbReference type="AlphaFoldDB" id="A0A927EDN4"/>
<dbReference type="InterPro" id="IPR036188">
    <property type="entry name" value="FAD/NAD-bd_sf"/>
</dbReference>
<keyword evidence="1" id="KW-0560">Oxidoreductase</keyword>